<keyword evidence="3" id="KW-0694">RNA-binding</keyword>
<dbReference type="EnsemblMetazoa" id="XM_019909326.1">
    <property type="protein sequence ID" value="XP_019764885.1"/>
    <property type="gene ID" value="LOC109540835"/>
</dbReference>
<dbReference type="SUPFAM" id="SSF50249">
    <property type="entry name" value="Nucleic acid-binding proteins"/>
    <property type="match status" value="1"/>
</dbReference>
<dbReference type="GO" id="GO:0003723">
    <property type="term" value="F:RNA binding"/>
    <property type="evidence" value="ECO:0007669"/>
    <property type="project" value="UniProtKB-KW"/>
</dbReference>
<evidence type="ECO:0000256" key="5">
    <source>
        <dbReference type="PROSITE-ProRule" id="PRU00181"/>
    </source>
</evidence>
<evidence type="ECO:0000313" key="9">
    <source>
        <dbReference type="EnsemblMetazoa" id="XP_019764885.1"/>
    </source>
</evidence>
<dbReference type="GO" id="GO:0005634">
    <property type="term" value="C:nucleus"/>
    <property type="evidence" value="ECO:0007669"/>
    <property type="project" value="TreeGrafter"/>
</dbReference>
<dbReference type="OrthoDB" id="1738325at2759"/>
<comment type="similarity">
    <text evidence="1">Belongs to the EIF1AD family.</text>
</comment>
<dbReference type="SMART" id="SM00652">
    <property type="entry name" value="eIF1a"/>
    <property type="match status" value="1"/>
</dbReference>
<evidence type="ECO:0000256" key="6">
    <source>
        <dbReference type="SAM" id="MobiDB-lite"/>
    </source>
</evidence>
<evidence type="ECO:0000256" key="4">
    <source>
        <dbReference type="ARBA" id="ARBA00031998"/>
    </source>
</evidence>
<evidence type="ECO:0000259" key="7">
    <source>
        <dbReference type="PROSITE" id="PS50832"/>
    </source>
</evidence>
<dbReference type="InterPro" id="IPR012340">
    <property type="entry name" value="NA-bd_OB-fold"/>
</dbReference>
<evidence type="ECO:0000313" key="10">
    <source>
        <dbReference type="Proteomes" id="UP000019118"/>
    </source>
</evidence>
<feature type="domain" description="S1-like" evidence="7">
    <location>
        <begin position="26"/>
        <end position="90"/>
    </location>
</feature>
<sequence>MAAILKHKYMPRTALTEDFALPTTIQQIAQVMGTKGSNLHEVRTAEGDVILVSLPSRFRKLTWVKWGYYVLVEPIAEGKKVKGEIVKVLSKEHIAYLQEEGVWPNSFTEQRKQEEEKQPASDSEDDLWRNPNRPVLTYAESSESDSESSNDEDSSECENCSSEDEEE</sequence>
<reference evidence="9" key="2">
    <citation type="submission" date="2024-08" db="UniProtKB">
        <authorList>
            <consortium name="EnsemblMetazoa"/>
        </authorList>
    </citation>
    <scope>IDENTIFICATION</scope>
</reference>
<dbReference type="STRING" id="77166.U4V0R3"/>
<dbReference type="InterPro" id="IPR006196">
    <property type="entry name" value="RNA-binding_domain_S1_IF1"/>
</dbReference>
<reference evidence="10 11" key="1">
    <citation type="journal article" date="2013" name="Genome Biol.">
        <title>Draft genome of the mountain pine beetle, Dendroctonus ponderosae Hopkins, a major forest pest.</title>
        <authorList>
            <person name="Keeling C.I."/>
            <person name="Yuen M.M."/>
            <person name="Liao N.Y."/>
            <person name="Docking T.R."/>
            <person name="Chan S.K."/>
            <person name="Taylor G.A."/>
            <person name="Palmquist D.L."/>
            <person name="Jackman S.D."/>
            <person name="Nguyen A."/>
            <person name="Li M."/>
            <person name="Henderson H."/>
            <person name="Janes J.K."/>
            <person name="Zhao Y."/>
            <person name="Pandoh P."/>
            <person name="Moore R."/>
            <person name="Sperling F.A."/>
            <person name="Huber D.P."/>
            <person name="Birol I."/>
            <person name="Jones S.J."/>
            <person name="Bohlmann J."/>
        </authorList>
    </citation>
    <scope>NUCLEOTIDE SEQUENCE</scope>
</reference>
<dbReference type="InterPro" id="IPR039294">
    <property type="entry name" value="EIF1AD"/>
</dbReference>
<feature type="region of interest" description="Disordered" evidence="6">
    <location>
        <begin position="105"/>
        <end position="167"/>
    </location>
</feature>
<name>U4V0R3_DENPD</name>
<evidence type="ECO:0000256" key="1">
    <source>
        <dbReference type="ARBA" id="ARBA00007340"/>
    </source>
</evidence>
<dbReference type="Proteomes" id="UP000030742">
    <property type="component" value="Unassembled WGS sequence"/>
</dbReference>
<dbReference type="Gene3D" id="2.40.50.140">
    <property type="entry name" value="Nucleic acid-binding proteins"/>
    <property type="match status" value="1"/>
</dbReference>
<protein>
    <recommendedName>
        <fullName evidence="2">Probable RNA-binding protein EIF1AD</fullName>
    </recommendedName>
    <alternativeName>
        <fullName evidence="4">Eukaryotic translation initiation factor 1A domain-containing protein</fullName>
    </alternativeName>
</protein>
<gene>
    <name evidence="9" type="primary">109540835</name>
    <name evidence="8" type="ORF">D910_01671</name>
</gene>
<evidence type="ECO:0000313" key="11">
    <source>
        <dbReference type="Proteomes" id="UP000030742"/>
    </source>
</evidence>
<feature type="compositionally biased region" description="Basic and acidic residues" evidence="6">
    <location>
        <begin position="109"/>
        <end position="119"/>
    </location>
</feature>
<evidence type="ECO:0000256" key="3">
    <source>
        <dbReference type="ARBA" id="ARBA00022884"/>
    </source>
</evidence>
<dbReference type="KEGG" id="dpa:109540835"/>
<dbReference type="Pfam" id="PF01176">
    <property type="entry name" value="eIF-1a"/>
    <property type="match status" value="1"/>
</dbReference>
<keyword evidence="10" id="KW-1185">Reference proteome</keyword>
<accession>U4V0R3</accession>
<dbReference type="Proteomes" id="UP000019118">
    <property type="component" value="Unassembled WGS sequence"/>
</dbReference>
<dbReference type="PANTHER" id="PTHR21641">
    <property type="entry name" value="TRANSLATION INITIATION FACTOR-RELATED"/>
    <property type="match status" value="1"/>
</dbReference>
<dbReference type="InterPro" id="IPR001253">
    <property type="entry name" value="TIF_eIF-1A"/>
</dbReference>
<evidence type="ECO:0000256" key="2">
    <source>
        <dbReference type="ARBA" id="ARBA00020989"/>
    </source>
</evidence>
<dbReference type="EMBL" id="KI210427">
    <property type="protein sequence ID" value="ERL96260.1"/>
    <property type="molecule type" value="Genomic_DNA"/>
</dbReference>
<dbReference type="PROSITE" id="PS50832">
    <property type="entry name" value="S1_IF1_TYPE"/>
    <property type="match status" value="1"/>
</dbReference>
<dbReference type="GO" id="GO:0003743">
    <property type="term" value="F:translation initiation factor activity"/>
    <property type="evidence" value="ECO:0007669"/>
    <property type="project" value="UniProtKB-UniRule"/>
</dbReference>
<proteinExistence type="inferred from homology"/>
<dbReference type="AlphaFoldDB" id="U4V0R3"/>
<feature type="compositionally biased region" description="Acidic residues" evidence="6">
    <location>
        <begin position="142"/>
        <end position="167"/>
    </location>
</feature>
<organism evidence="8 11">
    <name type="scientific">Dendroctonus ponderosae</name>
    <name type="common">Mountain pine beetle</name>
    <dbReference type="NCBI Taxonomy" id="77166"/>
    <lineage>
        <taxon>Eukaryota</taxon>
        <taxon>Metazoa</taxon>
        <taxon>Ecdysozoa</taxon>
        <taxon>Arthropoda</taxon>
        <taxon>Hexapoda</taxon>
        <taxon>Insecta</taxon>
        <taxon>Pterygota</taxon>
        <taxon>Neoptera</taxon>
        <taxon>Endopterygota</taxon>
        <taxon>Coleoptera</taxon>
        <taxon>Polyphaga</taxon>
        <taxon>Cucujiformia</taxon>
        <taxon>Curculionidae</taxon>
        <taxon>Scolytinae</taxon>
        <taxon>Dendroctonus</taxon>
    </lineage>
</organism>
<keyword evidence="5" id="KW-0396">Initiation factor</keyword>
<keyword evidence="5" id="KW-0648">Protein biosynthesis</keyword>
<dbReference type="PANTHER" id="PTHR21641:SF0">
    <property type="entry name" value="RNA-BINDING PROTEIN EIF1AD-RELATED"/>
    <property type="match status" value="1"/>
</dbReference>
<evidence type="ECO:0000313" key="8">
    <source>
        <dbReference type="EMBL" id="ERL96260.1"/>
    </source>
</evidence>